<sequence>MILVSSCLAGFAVRYDGADAKNDIAAWLVERGQAIAVCPEVLGGFGIPRPPAEIAPSKSFSSTCRHVVECTGKDVTETYELGAARALKIIRRNNITVAFLKDRSPSCGVDVIYDGSFSGVKIPGMGVAARMFSENGVTVFPDTRLTVDAVLPYIDPELRDALKSAFPQGS</sequence>
<reference evidence="1" key="2">
    <citation type="submission" date="2020-01" db="EMBL/GenBank/DDBJ databases">
        <authorList>
            <person name="Campanaro S."/>
        </authorList>
    </citation>
    <scope>NUCLEOTIDE SEQUENCE</scope>
    <source>
        <strain evidence="1">AS01afH2WH_6</strain>
    </source>
</reference>
<evidence type="ECO:0000313" key="2">
    <source>
        <dbReference type="Proteomes" id="UP000767327"/>
    </source>
</evidence>
<proteinExistence type="predicted"/>
<dbReference type="PANTHER" id="PTHR30087:SF1">
    <property type="entry name" value="HYPOTHETICAL CYTOSOLIC PROTEIN"/>
    <property type="match status" value="1"/>
</dbReference>
<dbReference type="Pfam" id="PF04463">
    <property type="entry name" value="2-thiour_desulf"/>
    <property type="match status" value="1"/>
</dbReference>
<dbReference type="EMBL" id="JAAXZR010000027">
    <property type="protein sequence ID" value="NLT80360.1"/>
    <property type="molecule type" value="Genomic_DNA"/>
</dbReference>
<organism evidence="1 2">
    <name type="scientific">Bifidobacterium crudilactis</name>
    <dbReference type="NCBI Taxonomy" id="327277"/>
    <lineage>
        <taxon>Bacteria</taxon>
        <taxon>Bacillati</taxon>
        <taxon>Actinomycetota</taxon>
        <taxon>Actinomycetes</taxon>
        <taxon>Bifidobacteriales</taxon>
        <taxon>Bifidobacteriaceae</taxon>
        <taxon>Bifidobacterium</taxon>
    </lineage>
</organism>
<comment type="caution">
    <text evidence="1">The sequence shown here is derived from an EMBL/GenBank/DDBJ whole genome shotgun (WGS) entry which is preliminary data.</text>
</comment>
<name>A0A971ID91_9BIFI</name>
<gene>
    <name evidence="1" type="ORF">GXW98_08785</name>
</gene>
<accession>A0A971ID91</accession>
<protein>
    <submittedName>
        <fullName evidence="1">DUF523 domain-containing protein</fullName>
    </submittedName>
</protein>
<dbReference type="RefSeq" id="WP_273174508.1">
    <property type="nucleotide sequence ID" value="NZ_JAAXZR010000027.1"/>
</dbReference>
<dbReference type="Proteomes" id="UP000767327">
    <property type="component" value="Unassembled WGS sequence"/>
</dbReference>
<reference evidence="1" key="1">
    <citation type="journal article" date="2020" name="Biotechnol. Biofuels">
        <title>New insights from the biogas microbiome by comprehensive genome-resolved metagenomics of nearly 1600 species originating from multiple anaerobic digesters.</title>
        <authorList>
            <person name="Campanaro S."/>
            <person name="Treu L."/>
            <person name="Rodriguez-R L.M."/>
            <person name="Kovalovszki A."/>
            <person name="Ziels R.M."/>
            <person name="Maus I."/>
            <person name="Zhu X."/>
            <person name="Kougias P.G."/>
            <person name="Basile A."/>
            <person name="Luo G."/>
            <person name="Schluter A."/>
            <person name="Konstantinidis K.T."/>
            <person name="Angelidaki I."/>
        </authorList>
    </citation>
    <scope>NUCLEOTIDE SEQUENCE</scope>
    <source>
        <strain evidence="1">AS01afH2WH_6</strain>
    </source>
</reference>
<dbReference type="AlphaFoldDB" id="A0A971ID91"/>
<dbReference type="PANTHER" id="PTHR30087">
    <property type="entry name" value="INNER MEMBRANE PROTEIN"/>
    <property type="match status" value="1"/>
</dbReference>
<dbReference type="InterPro" id="IPR007553">
    <property type="entry name" value="2-thiour_desulf"/>
</dbReference>
<evidence type="ECO:0000313" key="1">
    <source>
        <dbReference type="EMBL" id="NLT80360.1"/>
    </source>
</evidence>